<feature type="region of interest" description="Disordered" evidence="1">
    <location>
        <begin position="622"/>
        <end position="651"/>
    </location>
</feature>
<dbReference type="AlphaFoldDB" id="A0A8H4R8U3"/>
<accession>A0A8H4R8U3</accession>
<dbReference type="InterPro" id="IPR002575">
    <property type="entry name" value="Aminoglycoside_PTrfase"/>
</dbReference>
<comment type="caution">
    <text evidence="3">The sequence shown here is derived from an EMBL/GenBank/DDBJ whole genome shotgun (WGS) entry which is preliminary data.</text>
</comment>
<dbReference type="OrthoDB" id="10003767at2759"/>
<evidence type="ECO:0000256" key="1">
    <source>
        <dbReference type="SAM" id="MobiDB-lite"/>
    </source>
</evidence>
<dbReference type="Pfam" id="PF01636">
    <property type="entry name" value="APH"/>
    <property type="match status" value="1"/>
</dbReference>
<dbReference type="PANTHER" id="PTHR21310:SF15">
    <property type="entry name" value="AMINOGLYCOSIDE PHOSPHOTRANSFERASE DOMAIN-CONTAINING PROTEIN"/>
    <property type="match status" value="1"/>
</dbReference>
<reference evidence="3 4" key="1">
    <citation type="submission" date="2020-03" db="EMBL/GenBank/DDBJ databases">
        <title>Draft Genome Sequence of Cudoniella acicularis.</title>
        <authorList>
            <person name="Buettner E."/>
            <person name="Kellner H."/>
        </authorList>
    </citation>
    <scope>NUCLEOTIDE SEQUENCE [LARGE SCALE GENOMIC DNA]</scope>
    <source>
        <strain evidence="3 4">DSM 108380</strain>
    </source>
</reference>
<dbReference type="EMBL" id="JAAMPI010001351">
    <property type="protein sequence ID" value="KAF4625547.1"/>
    <property type="molecule type" value="Genomic_DNA"/>
</dbReference>
<dbReference type="Proteomes" id="UP000566819">
    <property type="component" value="Unassembled WGS sequence"/>
</dbReference>
<organism evidence="3 4">
    <name type="scientific">Cudoniella acicularis</name>
    <dbReference type="NCBI Taxonomy" id="354080"/>
    <lineage>
        <taxon>Eukaryota</taxon>
        <taxon>Fungi</taxon>
        <taxon>Dikarya</taxon>
        <taxon>Ascomycota</taxon>
        <taxon>Pezizomycotina</taxon>
        <taxon>Leotiomycetes</taxon>
        <taxon>Helotiales</taxon>
        <taxon>Tricladiaceae</taxon>
        <taxon>Cudoniella</taxon>
    </lineage>
</organism>
<evidence type="ECO:0000259" key="2">
    <source>
        <dbReference type="Pfam" id="PF01636"/>
    </source>
</evidence>
<name>A0A8H4R8U3_9HELO</name>
<feature type="domain" description="Aminoglycoside phosphotransferase" evidence="2">
    <location>
        <begin position="126"/>
        <end position="364"/>
    </location>
</feature>
<dbReference type="InterPro" id="IPR011009">
    <property type="entry name" value="Kinase-like_dom_sf"/>
</dbReference>
<protein>
    <recommendedName>
        <fullName evidence="2">Aminoglycoside phosphotransferase domain-containing protein</fullName>
    </recommendedName>
</protein>
<dbReference type="SUPFAM" id="SSF56112">
    <property type="entry name" value="Protein kinase-like (PK-like)"/>
    <property type="match status" value="1"/>
</dbReference>
<sequence length="683" mass="79723">MLFRPGPISFIERLFSIPWIHCLFHIGRLWRSHLAYVFRRGPPSPSNLRPLTDQQRKLKGDEFIGSIDTDAIRALASKYNGGLPCSIRCRRQGSFNVCFVLDFSDGTTRLVRLPIEPAVHNVWDKVRSEVYTMQYVLDHTDIPIPRVYAYGRSRLRRDTSAHQVFMVLDYIDGRPLTKKMLRDSSEDCRRRFFGEVVDMFAQLRRLEFPRGGSLMPGAIVGIRARLWTFMFPREESFTPQSTVGLEFGPKIVGAFSMRKNELQVDGYTAARSTATTANEFFRDQYHLLRYMWQMPSQELGREEAECEEFALHALSLEEAQKTLGLKADSSGDSFWLSHPDPRVDNIIVDDELHIRGIIDWEFSVTVPQHAFLPPSWVTGHDTGSIAPKLSSEFMSVLSSRKQLSSSHSQLARDWDFRDDFTLPMAYIFLDPSDLVLLFYRCIYPRLYNESRDKVVPSSFQRPENKELQVGLVRRLRASERYTQYLKDNNLFDDKEDLEWQQIHRWTAETQKKLQELREWSDKTQDELTRLEGERPVQPVVDNNLRDQVVRRRGVIHIFYMVQHKTSSSTNADYLALTQIRSRLKTMDDETRDKFKRKLEEMIKDATEKEEIARGLQKQAEEKRDLVERLSESGSSSRLRRNKGRAADVETQVTELEQEAARLLEIVGELWNKIREMQEEEKSW</sequence>
<evidence type="ECO:0000313" key="4">
    <source>
        <dbReference type="Proteomes" id="UP000566819"/>
    </source>
</evidence>
<keyword evidence="4" id="KW-1185">Reference proteome</keyword>
<dbReference type="InterPro" id="IPR051678">
    <property type="entry name" value="AGP_Transferase"/>
</dbReference>
<dbReference type="PANTHER" id="PTHR21310">
    <property type="entry name" value="AMINOGLYCOSIDE PHOSPHOTRANSFERASE-RELATED-RELATED"/>
    <property type="match status" value="1"/>
</dbReference>
<evidence type="ECO:0000313" key="3">
    <source>
        <dbReference type="EMBL" id="KAF4625547.1"/>
    </source>
</evidence>
<gene>
    <name evidence="3" type="ORF">G7Y89_g12620</name>
</gene>
<proteinExistence type="predicted"/>